<accession>A0ABX8TD49</accession>
<dbReference type="Proteomes" id="UP000824334">
    <property type="component" value="Chromosome"/>
</dbReference>
<evidence type="ECO:0000313" key="3">
    <source>
        <dbReference type="Proteomes" id="UP000824334"/>
    </source>
</evidence>
<reference evidence="2 3" key="1">
    <citation type="submission" date="2021-07" db="EMBL/GenBank/DDBJ databases">
        <title>Isolation and characterization of bacteria from a gold mining with a capacity of golden bioaccumulation.</title>
        <authorList>
            <person name="Yang X.J."/>
        </authorList>
    </citation>
    <scope>NUCLEOTIDE SEQUENCE [LARGE SCALE GENOMIC DNA]</scope>
    <source>
        <strain evidence="2 3">Au29</strain>
    </source>
</reference>
<feature type="compositionally biased region" description="Basic and acidic residues" evidence="1">
    <location>
        <begin position="83"/>
        <end position="100"/>
    </location>
</feature>
<feature type="compositionally biased region" description="Basic residues" evidence="1">
    <location>
        <begin position="38"/>
        <end position="54"/>
    </location>
</feature>
<protein>
    <submittedName>
        <fullName evidence="2">Uncharacterized protein</fullName>
    </submittedName>
</protein>
<proteinExistence type="predicted"/>
<sequence>MAISHEERALDTGERELVAQSRDLGALNQAQLTDLQKRLRARRDRVQRMIRTRTRNTEAPGPDTGARQKKALLAEAVKRVTDEVHARRDAARKSPAEKATRNLAAAVQHKSENPGWRGPEDLTANTGPAETPNTKIAPSGALHAEGMRAVIARSTGDR</sequence>
<feature type="region of interest" description="Disordered" evidence="1">
    <location>
        <begin position="83"/>
        <end position="158"/>
    </location>
</feature>
<organism evidence="2 3">
    <name type="scientific">Brevundimonas nasdae</name>
    <dbReference type="NCBI Taxonomy" id="172043"/>
    <lineage>
        <taxon>Bacteria</taxon>
        <taxon>Pseudomonadati</taxon>
        <taxon>Pseudomonadota</taxon>
        <taxon>Alphaproteobacteria</taxon>
        <taxon>Caulobacterales</taxon>
        <taxon>Caulobacteraceae</taxon>
        <taxon>Brevundimonas</taxon>
    </lineage>
</organism>
<evidence type="ECO:0000313" key="2">
    <source>
        <dbReference type="EMBL" id="QYC09096.1"/>
    </source>
</evidence>
<evidence type="ECO:0000256" key="1">
    <source>
        <dbReference type="SAM" id="MobiDB-lite"/>
    </source>
</evidence>
<keyword evidence="3" id="KW-1185">Reference proteome</keyword>
<name>A0ABX8TD49_9CAUL</name>
<dbReference type="RefSeq" id="WP_219354743.1">
    <property type="nucleotide sequence ID" value="NZ_CBFGPT010000003.1"/>
</dbReference>
<feature type="region of interest" description="Disordered" evidence="1">
    <location>
        <begin position="38"/>
        <end position="68"/>
    </location>
</feature>
<feature type="compositionally biased region" description="Polar residues" evidence="1">
    <location>
        <begin position="123"/>
        <end position="136"/>
    </location>
</feature>
<dbReference type="EMBL" id="CP080034">
    <property type="protein sequence ID" value="QYC09096.1"/>
    <property type="molecule type" value="Genomic_DNA"/>
</dbReference>
<dbReference type="GeneID" id="94375736"/>
<gene>
    <name evidence="2" type="ORF">KWG56_10675</name>
</gene>